<accession>A0ABD0JJ30</accession>
<protein>
    <submittedName>
        <fullName evidence="3">Uncharacterized protein</fullName>
    </submittedName>
</protein>
<gene>
    <name evidence="3" type="ORF">BaRGS_00033759</name>
</gene>
<sequence>MEEEKRLVEAQLSELKKAADYIRDAISQLHSAEQDVGRKIEQLTEYINLPPRDVSERGRWVREACKPPSRDVLDSLKRDVTNLTRQNSEGGHTHTPSIGKERSQPTANSVGQKEDGQRVPADTPGVKIHAQHVQNLRIFNVVLNAGGVVTQDSPPDVGIPRRVHHQVDIQRCQNSVNIDLQQVHVTPGVGACLQEAVESTMLARFDWDVSQQYEAQIEQLRSELPQQAIAGQTKLEELERLQAEANRLRLQLQEAEKSKGAIKKAQQIRLANKKQDLNAAKERVAALQRELSAEQTIGQERVRAMESEYQALRQRDEENVMTFVLKLENRDRQVVTEVSDRLNDQQHVHDVIQRLIRDFNIRLLGVDCELNFLMAAPEAQWVSVVERHLEVQRVVEELLPDDVRREAKWEIHEESDTGGPLKDGPTRDVNN</sequence>
<evidence type="ECO:0000256" key="1">
    <source>
        <dbReference type="SAM" id="Coils"/>
    </source>
</evidence>
<name>A0ABD0JJ30_9CAEN</name>
<comment type="caution">
    <text evidence="3">The sequence shown here is derived from an EMBL/GenBank/DDBJ whole genome shotgun (WGS) entry which is preliminary data.</text>
</comment>
<feature type="non-terminal residue" evidence="3">
    <location>
        <position position="431"/>
    </location>
</feature>
<feature type="region of interest" description="Disordered" evidence="2">
    <location>
        <begin position="82"/>
        <end position="123"/>
    </location>
</feature>
<evidence type="ECO:0000256" key="2">
    <source>
        <dbReference type="SAM" id="MobiDB-lite"/>
    </source>
</evidence>
<keyword evidence="4" id="KW-1185">Reference proteome</keyword>
<dbReference type="EMBL" id="JACVVK020000418">
    <property type="protein sequence ID" value="KAK7475012.1"/>
    <property type="molecule type" value="Genomic_DNA"/>
</dbReference>
<reference evidence="3 4" key="1">
    <citation type="journal article" date="2023" name="Sci. Data">
        <title>Genome assembly of the Korean intertidal mud-creeper Batillaria attramentaria.</title>
        <authorList>
            <person name="Patra A.K."/>
            <person name="Ho P.T."/>
            <person name="Jun S."/>
            <person name="Lee S.J."/>
            <person name="Kim Y."/>
            <person name="Won Y.J."/>
        </authorList>
    </citation>
    <scope>NUCLEOTIDE SEQUENCE [LARGE SCALE GENOMIC DNA]</scope>
    <source>
        <strain evidence="3">Wonlab-2016</strain>
    </source>
</reference>
<proteinExistence type="predicted"/>
<feature type="compositionally biased region" description="Polar residues" evidence="2">
    <location>
        <begin position="82"/>
        <end position="96"/>
    </location>
</feature>
<keyword evidence="1" id="KW-0175">Coiled coil</keyword>
<organism evidence="3 4">
    <name type="scientific">Batillaria attramentaria</name>
    <dbReference type="NCBI Taxonomy" id="370345"/>
    <lineage>
        <taxon>Eukaryota</taxon>
        <taxon>Metazoa</taxon>
        <taxon>Spiralia</taxon>
        <taxon>Lophotrochozoa</taxon>
        <taxon>Mollusca</taxon>
        <taxon>Gastropoda</taxon>
        <taxon>Caenogastropoda</taxon>
        <taxon>Sorbeoconcha</taxon>
        <taxon>Cerithioidea</taxon>
        <taxon>Batillariidae</taxon>
        <taxon>Batillaria</taxon>
    </lineage>
</organism>
<dbReference type="Proteomes" id="UP001519460">
    <property type="component" value="Unassembled WGS sequence"/>
</dbReference>
<evidence type="ECO:0000313" key="4">
    <source>
        <dbReference type="Proteomes" id="UP001519460"/>
    </source>
</evidence>
<dbReference type="AlphaFoldDB" id="A0ABD0JJ30"/>
<feature type="coiled-coil region" evidence="1">
    <location>
        <begin position="231"/>
        <end position="297"/>
    </location>
</feature>
<evidence type="ECO:0000313" key="3">
    <source>
        <dbReference type="EMBL" id="KAK7475012.1"/>
    </source>
</evidence>
<feature type="region of interest" description="Disordered" evidence="2">
    <location>
        <begin position="410"/>
        <end position="431"/>
    </location>
</feature>